<gene>
    <name evidence="6" type="ORF">SCAR479_01395</name>
</gene>
<evidence type="ECO:0000313" key="6">
    <source>
        <dbReference type="EMBL" id="KAK9781524.1"/>
    </source>
</evidence>
<dbReference type="CDD" id="cd12148">
    <property type="entry name" value="fungal_TF_MHR"/>
    <property type="match status" value="1"/>
</dbReference>
<evidence type="ECO:0000256" key="2">
    <source>
        <dbReference type="ARBA" id="ARBA00023015"/>
    </source>
</evidence>
<comment type="caution">
    <text evidence="6">The sequence shown here is derived from an EMBL/GenBank/DDBJ whole genome shotgun (WGS) entry which is preliminary data.</text>
</comment>
<reference evidence="6 7" key="1">
    <citation type="submission" date="2024-02" db="EMBL/GenBank/DDBJ databases">
        <title>First draft genome assembly of two strains of Seiridium cardinale.</title>
        <authorList>
            <person name="Emiliani G."/>
            <person name="Scali E."/>
        </authorList>
    </citation>
    <scope>NUCLEOTIDE SEQUENCE [LARGE SCALE GENOMIC DNA]</scope>
    <source>
        <strain evidence="6 7">BM-138-000479</strain>
    </source>
</reference>
<dbReference type="PANTHER" id="PTHR31845:SF10">
    <property type="entry name" value="ZN(II)2CYS6 TRANSCRIPTION FACTOR (EUROFUNG)"/>
    <property type="match status" value="1"/>
</dbReference>
<organism evidence="6 7">
    <name type="scientific">Seiridium cardinale</name>
    <dbReference type="NCBI Taxonomy" id="138064"/>
    <lineage>
        <taxon>Eukaryota</taxon>
        <taxon>Fungi</taxon>
        <taxon>Dikarya</taxon>
        <taxon>Ascomycota</taxon>
        <taxon>Pezizomycotina</taxon>
        <taxon>Sordariomycetes</taxon>
        <taxon>Xylariomycetidae</taxon>
        <taxon>Amphisphaeriales</taxon>
        <taxon>Sporocadaceae</taxon>
        <taxon>Seiridium</taxon>
    </lineage>
</organism>
<evidence type="ECO:0000313" key="7">
    <source>
        <dbReference type="Proteomes" id="UP001465668"/>
    </source>
</evidence>
<sequence>MPISRVRELEQKVDGIMSLLASKQHTQLPVADSLQGISTPSSAVSAISCAHNVIRTNTPSDSCNIGAAPTTETINLAHGYNITASEAEDVLSMYREKLTPLFPFVPLPSESALQTHHRTPLLFHAIVMVVTSGDVELQQKLKQDFREKIATKIIVHAEKSLELLQAILVYLAWSDFHFYMCAQGTDFVQLAISLVMDLGLGKPPSQSWGTIPRLFVDDAGHLLKGSRMKELHGLEDMRAMLGCYYMANFISTLFRRHHYFPFNAYLSKCCDEILTANAYATDSLLVSLVRMQHIVSRINRILPHEDDCIEYFTGPVAMSIASIRRELEVLKDAQPELVNSNYMFCTHYYTAIVRLYEPAIYMSSAQDSFDGALRIEALWSCLQAIKTSFDSFNIQPPSFLLMPFPWLACGAFGVVTACRVLLVKHEPDWDVQLARKTVDLPAHLERLASGFVECERIYAIDTTASTQCMGMKHSQKMQLISNWYQSKLRQGGTEAGSMVFEPDFESLNVDDDFWNLFVNGSGSNFWNGSSPRCAP</sequence>
<evidence type="ECO:0000256" key="4">
    <source>
        <dbReference type="ARBA" id="ARBA00023163"/>
    </source>
</evidence>
<dbReference type="PANTHER" id="PTHR31845">
    <property type="entry name" value="FINGER DOMAIN PROTEIN, PUTATIVE-RELATED"/>
    <property type="match status" value="1"/>
</dbReference>
<dbReference type="InterPro" id="IPR051089">
    <property type="entry name" value="prtT"/>
</dbReference>
<keyword evidence="7" id="KW-1185">Reference proteome</keyword>
<proteinExistence type="predicted"/>
<keyword evidence="4" id="KW-0804">Transcription</keyword>
<evidence type="ECO:0000256" key="1">
    <source>
        <dbReference type="ARBA" id="ARBA00004123"/>
    </source>
</evidence>
<evidence type="ECO:0000256" key="5">
    <source>
        <dbReference type="ARBA" id="ARBA00023242"/>
    </source>
</evidence>
<dbReference type="Proteomes" id="UP001465668">
    <property type="component" value="Unassembled WGS sequence"/>
</dbReference>
<evidence type="ECO:0000256" key="3">
    <source>
        <dbReference type="ARBA" id="ARBA00023125"/>
    </source>
</evidence>
<keyword evidence="5" id="KW-0539">Nucleus</keyword>
<protein>
    <submittedName>
        <fullName evidence="6">Transcription factor domain-containing protein</fullName>
    </submittedName>
</protein>
<dbReference type="EMBL" id="JARVKM010000003">
    <property type="protein sequence ID" value="KAK9781524.1"/>
    <property type="molecule type" value="Genomic_DNA"/>
</dbReference>
<accession>A0ABR2Y5B9</accession>
<keyword evidence="3" id="KW-0238">DNA-binding</keyword>
<comment type="subcellular location">
    <subcellularLocation>
        <location evidence="1">Nucleus</location>
    </subcellularLocation>
</comment>
<keyword evidence="2" id="KW-0805">Transcription regulation</keyword>
<name>A0ABR2Y5B9_9PEZI</name>